<evidence type="ECO:0000313" key="10">
    <source>
        <dbReference type="Proteomes" id="UP000539075"/>
    </source>
</evidence>
<sequence>MNPSWFIVADDLTGAADCAIAFAKSGIPSSVLFEGNEAVDIPGGVVAVDVASRALSAEQAAKAHADLLEQRFAKNTLLYKKLDSLMRGQPMAETAATVAVLRKLGGPSFVIMAPAFPATGRTTVNGCVLVNGEPLEATEVWARDHTYPDGNLVENLRHAGVNTNSITLDVVRSGAEQVMAQVKASMDKGYDGVVCDAETLEDLAIIAQATYPLAEQVFFAGTGGLAVPLARMSSASPGGVSILLPTTTRGVLMVVGSLVKVSRQALRVVLDTKPVLHVPFTPAELASASDDALEARGKEIREALLAGQNVVAEIVEVDDPDLSRGGILASRLAVALHKALEVSGGLVATGGETAAMLMARAGIHGIQLVTEVESGVPVGLTLGQHALPVITKAGSFGSERTLSRCLEYIRAANQKGELA</sequence>
<comment type="caution">
    <text evidence="9">The sequence shown here is derived from an EMBL/GenBank/DDBJ whole genome shotgun (WGS) entry which is preliminary data.</text>
</comment>
<dbReference type="Gene3D" id="3.40.50.10840">
    <property type="entry name" value="Putative sugar-binding, N-terminal domain"/>
    <property type="match status" value="1"/>
</dbReference>
<evidence type="ECO:0000256" key="3">
    <source>
        <dbReference type="ARBA" id="ARBA00022741"/>
    </source>
</evidence>
<dbReference type="RefSeq" id="WP_183718166.1">
    <property type="nucleotide sequence ID" value="NZ_JACHGO010000002.1"/>
</dbReference>
<keyword evidence="4" id="KW-0418">Kinase</keyword>
<protein>
    <submittedName>
        <fullName evidence="9">Uncharacterized protein YgbK (DUF1537 family)</fullName>
    </submittedName>
</protein>
<evidence type="ECO:0000256" key="1">
    <source>
        <dbReference type="ARBA" id="ARBA00005715"/>
    </source>
</evidence>
<dbReference type="Proteomes" id="UP000539075">
    <property type="component" value="Unassembled WGS sequence"/>
</dbReference>
<dbReference type="AlphaFoldDB" id="A0A7W8BZF9"/>
<feature type="domain" description="Four-carbon acid sugar kinase N-terminal" evidence="7">
    <location>
        <begin position="6"/>
        <end position="227"/>
    </location>
</feature>
<keyword evidence="5" id="KW-0067">ATP-binding</keyword>
<evidence type="ECO:0000256" key="4">
    <source>
        <dbReference type="ARBA" id="ARBA00022777"/>
    </source>
</evidence>
<dbReference type="Pfam" id="PF17042">
    <property type="entry name" value="NBD_C"/>
    <property type="match status" value="1"/>
</dbReference>
<comment type="similarity">
    <text evidence="1">Belongs to the four-carbon acid sugar kinase family.</text>
</comment>
<evidence type="ECO:0000256" key="2">
    <source>
        <dbReference type="ARBA" id="ARBA00022679"/>
    </source>
</evidence>
<proteinExistence type="inferred from homology"/>
<dbReference type="InterPro" id="IPR037051">
    <property type="entry name" value="4-carb_acid_sugar_kinase_N_sf"/>
</dbReference>
<evidence type="ECO:0000256" key="6">
    <source>
        <dbReference type="ARBA" id="ARBA00023277"/>
    </source>
</evidence>
<dbReference type="EMBL" id="JACHGO010000002">
    <property type="protein sequence ID" value="MBB5142796.1"/>
    <property type="molecule type" value="Genomic_DNA"/>
</dbReference>
<dbReference type="Pfam" id="PF07005">
    <property type="entry name" value="SBD_N"/>
    <property type="match status" value="1"/>
</dbReference>
<dbReference type="SUPFAM" id="SSF142764">
    <property type="entry name" value="YgbK-like"/>
    <property type="match status" value="1"/>
</dbReference>
<organism evidence="9 10">
    <name type="scientific">Desulfovibrio intestinalis</name>
    <dbReference type="NCBI Taxonomy" id="58621"/>
    <lineage>
        <taxon>Bacteria</taxon>
        <taxon>Pseudomonadati</taxon>
        <taxon>Thermodesulfobacteriota</taxon>
        <taxon>Desulfovibrionia</taxon>
        <taxon>Desulfovibrionales</taxon>
        <taxon>Desulfovibrionaceae</taxon>
        <taxon>Desulfovibrio</taxon>
    </lineage>
</organism>
<name>A0A7W8BZF9_9BACT</name>
<reference evidence="9 10" key="1">
    <citation type="submission" date="2020-08" db="EMBL/GenBank/DDBJ databases">
        <title>Genomic Encyclopedia of Type Strains, Phase IV (KMG-IV): sequencing the most valuable type-strain genomes for metagenomic binning, comparative biology and taxonomic classification.</title>
        <authorList>
            <person name="Goeker M."/>
        </authorList>
    </citation>
    <scope>NUCLEOTIDE SEQUENCE [LARGE SCALE GENOMIC DNA]</scope>
    <source>
        <strain evidence="9 10">DSM 11275</strain>
    </source>
</reference>
<keyword evidence="6" id="KW-0119">Carbohydrate metabolism</keyword>
<accession>A0A7W8BZF9</accession>
<dbReference type="GO" id="GO:0016301">
    <property type="term" value="F:kinase activity"/>
    <property type="evidence" value="ECO:0007669"/>
    <property type="project" value="UniProtKB-KW"/>
</dbReference>
<gene>
    <name evidence="9" type="ORF">HNQ38_000875</name>
</gene>
<keyword evidence="10" id="KW-1185">Reference proteome</keyword>
<dbReference type="InterPro" id="IPR031475">
    <property type="entry name" value="NBD_C"/>
</dbReference>
<evidence type="ECO:0000313" key="9">
    <source>
        <dbReference type="EMBL" id="MBB5142796.1"/>
    </source>
</evidence>
<dbReference type="InterPro" id="IPR042213">
    <property type="entry name" value="NBD_C_sf"/>
</dbReference>
<evidence type="ECO:0000259" key="7">
    <source>
        <dbReference type="Pfam" id="PF07005"/>
    </source>
</evidence>
<dbReference type="Gene3D" id="3.40.980.20">
    <property type="entry name" value="Four-carbon acid sugar kinase, nucleotide binding domain"/>
    <property type="match status" value="1"/>
</dbReference>
<keyword evidence="3" id="KW-0547">Nucleotide-binding</keyword>
<dbReference type="InterPro" id="IPR010737">
    <property type="entry name" value="4-carb_acid_sugar_kinase_N"/>
</dbReference>
<evidence type="ECO:0000256" key="5">
    <source>
        <dbReference type="ARBA" id="ARBA00022840"/>
    </source>
</evidence>
<keyword evidence="2" id="KW-0808">Transferase</keyword>
<evidence type="ECO:0000259" key="8">
    <source>
        <dbReference type="Pfam" id="PF17042"/>
    </source>
</evidence>
<feature type="domain" description="Four-carbon acid sugar kinase nucleotide binding" evidence="8">
    <location>
        <begin position="252"/>
        <end position="402"/>
    </location>
</feature>
<dbReference type="GO" id="GO:0005524">
    <property type="term" value="F:ATP binding"/>
    <property type="evidence" value="ECO:0007669"/>
    <property type="project" value="UniProtKB-KW"/>
</dbReference>